<evidence type="ECO:0000313" key="4">
    <source>
        <dbReference type="Proteomes" id="UP000521922"/>
    </source>
</evidence>
<keyword evidence="4" id="KW-1185">Reference proteome</keyword>
<dbReference type="SUPFAM" id="SSF55797">
    <property type="entry name" value="PR-1-like"/>
    <property type="match status" value="1"/>
</dbReference>
<feature type="signal peptide" evidence="1">
    <location>
        <begin position="1"/>
        <end position="28"/>
    </location>
</feature>
<gene>
    <name evidence="3" type="ORF">BJ968_003333</name>
</gene>
<dbReference type="AlphaFoldDB" id="A0A7Y9DNB5"/>
<dbReference type="InterPro" id="IPR035940">
    <property type="entry name" value="CAP_sf"/>
</dbReference>
<name>A0A7Y9DNB5_9ACTN</name>
<comment type="caution">
    <text evidence="3">The sequence shown here is derived from an EMBL/GenBank/DDBJ whole genome shotgun (WGS) entry which is preliminary data.</text>
</comment>
<feature type="chain" id="PRO_5030838636" evidence="1">
    <location>
        <begin position="29"/>
        <end position="418"/>
    </location>
</feature>
<evidence type="ECO:0000256" key="1">
    <source>
        <dbReference type="SAM" id="SignalP"/>
    </source>
</evidence>
<sequence length="418" mass="42393">MTRSCFLAPVLAALVALPCAGGLELASAAPAAAAAQVLQPVVPAATQQQQVLDGFNRERAAAGVPAVTLDPLLETVAQDWADVLGQGDGMRHNPALGTLLSGFPAWGEIVATADTGSPDTHGLLNGDLAVRTWVASPAHRAVLLDPEHTAVGIGLVHTTLWSGGRTVWRSYWVADFGAARRTPPVADGARSYAGVPVEGAILGTYGATGADAGYLGRPAAAEFGPLRAGGFGQHFAGGSIYWSPATGGAVVRGAIRDRWAALGWEGGALGYPLGAEFAVRGGAVQRFQGGLAYWSPATGAQVLSGPVLDAYGATGWENGSLGFPTTSLTRLPGGAFAHFQHGSIYTAAAGTHVVPPAVRDAWAARGWETGPLGYPVSGARTVAGALVQDFQGGTVTVGGGKAVVRTVDLARAARAARG</sequence>
<dbReference type="CDD" id="cd05379">
    <property type="entry name" value="CAP_bacterial"/>
    <property type="match status" value="1"/>
</dbReference>
<evidence type="ECO:0000259" key="2">
    <source>
        <dbReference type="Pfam" id="PF00188"/>
    </source>
</evidence>
<dbReference type="Proteomes" id="UP000521922">
    <property type="component" value="Unassembled WGS sequence"/>
</dbReference>
<evidence type="ECO:0000313" key="3">
    <source>
        <dbReference type="EMBL" id="NYD23793.1"/>
    </source>
</evidence>
<proteinExistence type="predicted"/>
<dbReference type="Pfam" id="PF00188">
    <property type="entry name" value="CAP"/>
    <property type="match status" value="1"/>
</dbReference>
<dbReference type="Pfam" id="PF08310">
    <property type="entry name" value="LGFP"/>
    <property type="match status" value="3"/>
</dbReference>
<dbReference type="PANTHER" id="PTHR31157">
    <property type="entry name" value="SCP DOMAIN-CONTAINING PROTEIN"/>
    <property type="match status" value="1"/>
</dbReference>
<dbReference type="PANTHER" id="PTHR31157:SF1">
    <property type="entry name" value="SCP DOMAIN-CONTAINING PROTEIN"/>
    <property type="match status" value="1"/>
</dbReference>
<dbReference type="RefSeq" id="WP_179753776.1">
    <property type="nucleotide sequence ID" value="NZ_BAAAGN010000003.1"/>
</dbReference>
<dbReference type="InterPro" id="IPR013207">
    <property type="entry name" value="LGFP"/>
</dbReference>
<reference evidence="3 4" key="1">
    <citation type="submission" date="2020-07" db="EMBL/GenBank/DDBJ databases">
        <title>Sequencing the genomes of 1000 actinobacteria strains.</title>
        <authorList>
            <person name="Klenk H.-P."/>
        </authorList>
    </citation>
    <scope>NUCLEOTIDE SEQUENCE [LARGE SCALE GENOMIC DNA]</scope>
    <source>
        <strain evidence="3 4">DSM 7487</strain>
    </source>
</reference>
<dbReference type="InterPro" id="IPR014044">
    <property type="entry name" value="CAP_dom"/>
</dbReference>
<feature type="domain" description="SCP" evidence="2">
    <location>
        <begin position="53"/>
        <end position="175"/>
    </location>
</feature>
<protein>
    <submittedName>
        <fullName evidence="3">Uncharacterized protein with LGFP repeats/uncharacterized protein YkwD</fullName>
    </submittedName>
</protein>
<dbReference type="EMBL" id="JACCBB010000001">
    <property type="protein sequence ID" value="NYD23793.1"/>
    <property type="molecule type" value="Genomic_DNA"/>
</dbReference>
<keyword evidence="1" id="KW-0732">Signal</keyword>
<accession>A0A7Y9DNB5</accession>
<organism evidence="3 4">
    <name type="scientific">Kineococcus aurantiacus</name>
    <dbReference type="NCBI Taxonomy" id="37633"/>
    <lineage>
        <taxon>Bacteria</taxon>
        <taxon>Bacillati</taxon>
        <taxon>Actinomycetota</taxon>
        <taxon>Actinomycetes</taxon>
        <taxon>Kineosporiales</taxon>
        <taxon>Kineosporiaceae</taxon>
        <taxon>Kineococcus</taxon>
    </lineage>
</organism>
<dbReference type="Gene3D" id="3.40.33.10">
    <property type="entry name" value="CAP"/>
    <property type="match status" value="1"/>
</dbReference>